<evidence type="ECO:0000313" key="3">
    <source>
        <dbReference type="EMBL" id="RRB14225.1"/>
    </source>
</evidence>
<dbReference type="AlphaFoldDB" id="A0A3P1CLQ8"/>
<dbReference type="Pfam" id="PF04264">
    <property type="entry name" value="YceI"/>
    <property type="match status" value="1"/>
</dbReference>
<keyword evidence="1" id="KW-0812">Transmembrane</keyword>
<dbReference type="InterPro" id="IPR036761">
    <property type="entry name" value="TTHA0802/YceI-like_sf"/>
</dbReference>
<accession>A0A3P1CLQ8</accession>
<sequence>MNHSRGVLAVFTIGIIGLLAFVTPTASRKLMVDKTKSVMSYTMHHPMHTWDGVSREIQSVLVYNDATDRIEAVAVATKIASFDSQNANRDSHAMEILDAIKYPRVTFSSTGIEQTSDKLKIRGNLTFHGVTKAIEFEAVRADKAGQLLATGEFSIKMSDYNIERPSLMMVPTDESFLVKFSLFYNKTTSVNQ</sequence>
<gene>
    <name evidence="3" type="ORF">EHT87_18500</name>
</gene>
<dbReference type="Gene3D" id="2.40.128.110">
    <property type="entry name" value="Lipid/polyisoprenoid-binding, YceI-like"/>
    <property type="match status" value="1"/>
</dbReference>
<keyword evidence="1" id="KW-1133">Transmembrane helix</keyword>
<dbReference type="PANTHER" id="PTHR34406">
    <property type="entry name" value="PROTEIN YCEI"/>
    <property type="match status" value="1"/>
</dbReference>
<evidence type="ECO:0000256" key="1">
    <source>
        <dbReference type="SAM" id="Phobius"/>
    </source>
</evidence>
<dbReference type="PANTHER" id="PTHR34406:SF1">
    <property type="entry name" value="PROTEIN YCEI"/>
    <property type="match status" value="1"/>
</dbReference>
<dbReference type="EMBL" id="RQJP01000003">
    <property type="protein sequence ID" value="RRB14225.1"/>
    <property type="molecule type" value="Genomic_DNA"/>
</dbReference>
<evidence type="ECO:0000313" key="4">
    <source>
        <dbReference type="Proteomes" id="UP000274271"/>
    </source>
</evidence>
<evidence type="ECO:0000259" key="2">
    <source>
        <dbReference type="SMART" id="SM00867"/>
    </source>
</evidence>
<keyword evidence="4" id="KW-1185">Reference proteome</keyword>
<dbReference type="SMART" id="SM00867">
    <property type="entry name" value="YceI"/>
    <property type="match status" value="1"/>
</dbReference>
<name>A0A3P1CLQ8_9BACT</name>
<protein>
    <submittedName>
        <fullName evidence="3">YceI family protein</fullName>
    </submittedName>
</protein>
<comment type="caution">
    <text evidence="3">The sequence shown here is derived from an EMBL/GenBank/DDBJ whole genome shotgun (WGS) entry which is preliminary data.</text>
</comment>
<feature type="transmembrane region" description="Helical" evidence="1">
    <location>
        <begin position="6"/>
        <end position="26"/>
    </location>
</feature>
<organism evidence="3 4">
    <name type="scientific">Larkinella knui</name>
    <dbReference type="NCBI Taxonomy" id="2025310"/>
    <lineage>
        <taxon>Bacteria</taxon>
        <taxon>Pseudomonadati</taxon>
        <taxon>Bacteroidota</taxon>
        <taxon>Cytophagia</taxon>
        <taxon>Cytophagales</taxon>
        <taxon>Spirosomataceae</taxon>
        <taxon>Larkinella</taxon>
    </lineage>
</organism>
<keyword evidence="1" id="KW-0472">Membrane</keyword>
<dbReference type="InterPro" id="IPR007372">
    <property type="entry name" value="Lipid/polyisoprenoid-bd_YceI"/>
</dbReference>
<feature type="domain" description="Lipid/polyisoprenoid-binding YceI-like" evidence="2">
    <location>
        <begin position="29"/>
        <end position="181"/>
    </location>
</feature>
<dbReference type="RefSeq" id="WP_124908117.1">
    <property type="nucleotide sequence ID" value="NZ_RQJP01000003.1"/>
</dbReference>
<dbReference type="OrthoDB" id="116832at2"/>
<dbReference type="SUPFAM" id="SSF101874">
    <property type="entry name" value="YceI-like"/>
    <property type="match status" value="1"/>
</dbReference>
<dbReference type="Proteomes" id="UP000274271">
    <property type="component" value="Unassembled WGS sequence"/>
</dbReference>
<reference evidence="3 4" key="1">
    <citation type="submission" date="2018-11" db="EMBL/GenBank/DDBJ databases">
        <authorList>
            <person name="Zhou Z."/>
            <person name="Wang G."/>
        </authorList>
    </citation>
    <scope>NUCLEOTIDE SEQUENCE [LARGE SCALE GENOMIC DNA]</scope>
    <source>
        <strain evidence="3 4">KCTC42998</strain>
    </source>
</reference>
<proteinExistence type="predicted"/>